<dbReference type="STRING" id="1182543.W9XBQ3"/>
<keyword evidence="2" id="KW-1185">Reference proteome</keyword>
<dbReference type="GeneID" id="19186209"/>
<reference evidence="1 2" key="1">
    <citation type="submission" date="2013-03" db="EMBL/GenBank/DDBJ databases">
        <title>The Genome Sequence of Cladophialophora psammophila CBS 110553.</title>
        <authorList>
            <consortium name="The Broad Institute Genomics Platform"/>
            <person name="Cuomo C."/>
            <person name="de Hoog S."/>
            <person name="Gorbushina A."/>
            <person name="Walker B."/>
            <person name="Young S.K."/>
            <person name="Zeng Q."/>
            <person name="Gargeya S."/>
            <person name="Fitzgerald M."/>
            <person name="Haas B."/>
            <person name="Abouelleil A."/>
            <person name="Allen A.W."/>
            <person name="Alvarado L."/>
            <person name="Arachchi H.M."/>
            <person name="Berlin A.M."/>
            <person name="Chapman S.B."/>
            <person name="Gainer-Dewar J."/>
            <person name="Goldberg J."/>
            <person name="Griggs A."/>
            <person name="Gujja S."/>
            <person name="Hansen M."/>
            <person name="Howarth C."/>
            <person name="Imamovic A."/>
            <person name="Ireland A."/>
            <person name="Larimer J."/>
            <person name="McCowan C."/>
            <person name="Murphy C."/>
            <person name="Pearson M."/>
            <person name="Poon T.W."/>
            <person name="Priest M."/>
            <person name="Roberts A."/>
            <person name="Saif S."/>
            <person name="Shea T."/>
            <person name="Sisk P."/>
            <person name="Sykes S."/>
            <person name="Wortman J."/>
            <person name="Nusbaum C."/>
            <person name="Birren B."/>
        </authorList>
    </citation>
    <scope>NUCLEOTIDE SEQUENCE [LARGE SCALE GENOMIC DNA]</scope>
    <source>
        <strain evidence="1 2">CBS 110553</strain>
    </source>
</reference>
<proteinExistence type="predicted"/>
<protein>
    <submittedName>
        <fullName evidence="1">Uncharacterized protein</fullName>
    </submittedName>
</protein>
<evidence type="ECO:0000313" key="2">
    <source>
        <dbReference type="Proteomes" id="UP000019471"/>
    </source>
</evidence>
<gene>
    <name evidence="1" type="ORF">A1O5_01475</name>
</gene>
<dbReference type="eggNOG" id="ENOG502SQB1">
    <property type="taxonomic scope" value="Eukaryota"/>
</dbReference>
<dbReference type="RefSeq" id="XP_007740282.1">
    <property type="nucleotide sequence ID" value="XM_007742092.1"/>
</dbReference>
<organism evidence="1 2">
    <name type="scientific">Cladophialophora psammophila CBS 110553</name>
    <dbReference type="NCBI Taxonomy" id="1182543"/>
    <lineage>
        <taxon>Eukaryota</taxon>
        <taxon>Fungi</taxon>
        <taxon>Dikarya</taxon>
        <taxon>Ascomycota</taxon>
        <taxon>Pezizomycotina</taxon>
        <taxon>Eurotiomycetes</taxon>
        <taxon>Chaetothyriomycetidae</taxon>
        <taxon>Chaetothyriales</taxon>
        <taxon>Herpotrichiellaceae</taxon>
        <taxon>Cladophialophora</taxon>
    </lineage>
</organism>
<dbReference type="HOGENOM" id="CLU_012207_3_1_1"/>
<dbReference type="EMBL" id="AMGX01000002">
    <property type="protein sequence ID" value="EXJ74780.1"/>
    <property type="molecule type" value="Genomic_DNA"/>
</dbReference>
<dbReference type="OrthoDB" id="3692311at2759"/>
<accession>W9XBQ3</accession>
<dbReference type="Proteomes" id="UP000019471">
    <property type="component" value="Unassembled WGS sequence"/>
</dbReference>
<dbReference type="AlphaFoldDB" id="W9XBQ3"/>
<evidence type="ECO:0000313" key="1">
    <source>
        <dbReference type="EMBL" id="EXJ74780.1"/>
    </source>
</evidence>
<comment type="caution">
    <text evidence="1">The sequence shown here is derived from an EMBL/GenBank/DDBJ whole genome shotgun (WGS) entry which is preliminary data.</text>
</comment>
<sequence>MRNKPQTPWAVEVIQATKVAPTIWPLVFAAVVGSMLKAKAHEKVQHGTAIGVLEQLLGSQTVFGALKSAFILRIFGLSTFFHFLLWSLNPVGGQAVLRAITLEPTFAEENVDINYMVSDPRVTPWYEAFQGASSYTMYRPLVSTLFGAALFSPDAALQYSNGTSSGSNFASIVAQLGGIDSAITGSPLIQPTHKDGLKCLRMKFPPHESVIGVPLRQLPSGVAGNPSFTLETNYYVLHCSDWIVLSGANETAWFQQFGPTFQFYNAPESPFSMISTGFFLATPEMGSDRSQIFHDNNTTSSAGARQILFGSRGYDSTPEQDIADSLTICNLTMQYVEVEVSCSRHADNGQLACVATAVRPSQLPHISSNLTEFGFVPSEMYLKLDAISLIFGSQHVTTSTPQEVFMYDPTKAFTSEALLEYAVMMHEIPTGVFEKRLALVFNTFLRATIAPPIITGGSINSTY</sequence>
<name>W9XBQ3_9EURO</name>